<comment type="caution">
    <text evidence="2">The sequence shown here is derived from an EMBL/GenBank/DDBJ whole genome shotgun (WGS) entry which is preliminary data.</text>
</comment>
<organism evidence="2 3">
    <name type="scientific">Aquiflexum gelatinilyticum</name>
    <dbReference type="NCBI Taxonomy" id="2961943"/>
    <lineage>
        <taxon>Bacteria</taxon>
        <taxon>Pseudomonadati</taxon>
        <taxon>Bacteroidota</taxon>
        <taxon>Cytophagia</taxon>
        <taxon>Cytophagales</taxon>
        <taxon>Cyclobacteriaceae</taxon>
        <taxon>Aquiflexum</taxon>
    </lineage>
</organism>
<keyword evidence="1" id="KW-0812">Transmembrane</keyword>
<dbReference type="RefSeq" id="WP_258421472.1">
    <property type="nucleotide sequence ID" value="NZ_JANSUY010000001.1"/>
</dbReference>
<feature type="transmembrane region" description="Helical" evidence="1">
    <location>
        <begin position="113"/>
        <end position="132"/>
    </location>
</feature>
<feature type="transmembrane region" description="Helical" evidence="1">
    <location>
        <begin position="12"/>
        <end position="34"/>
    </location>
</feature>
<dbReference type="Proteomes" id="UP001142175">
    <property type="component" value="Unassembled WGS sequence"/>
</dbReference>
<accession>A0A9X2P1K3</accession>
<evidence type="ECO:0000313" key="2">
    <source>
        <dbReference type="EMBL" id="MCR9013571.1"/>
    </source>
</evidence>
<protein>
    <recommendedName>
        <fullName evidence="4">DoxX family membrane protein</fullName>
    </recommendedName>
</protein>
<feature type="transmembrane region" description="Helical" evidence="1">
    <location>
        <begin position="160"/>
        <end position="177"/>
    </location>
</feature>
<dbReference type="AlphaFoldDB" id="A0A9X2P1K3"/>
<keyword evidence="1" id="KW-1133">Transmembrane helix</keyword>
<evidence type="ECO:0000313" key="3">
    <source>
        <dbReference type="Proteomes" id="UP001142175"/>
    </source>
</evidence>
<feature type="transmembrane region" description="Helical" evidence="1">
    <location>
        <begin position="77"/>
        <end position="101"/>
    </location>
</feature>
<reference evidence="2" key="1">
    <citation type="submission" date="2022-08" db="EMBL/GenBank/DDBJ databases">
        <authorList>
            <person name="Zhang D."/>
        </authorList>
    </citation>
    <scope>NUCLEOTIDE SEQUENCE</scope>
    <source>
        <strain evidence="2">XJ19-11</strain>
    </source>
</reference>
<keyword evidence="1" id="KW-0472">Membrane</keyword>
<sequence>METMISKFKQIKVLHLFAIIIRYLLGGSFVHASIFKIRGIRFTPESGENSPIDTLPYFFEAMFQAGNYWQFLGWGQLIAGFLLMSQVFSTLGAVAFFPIMLNIFVITISFESTGILIITSLMLLGNIYLLLWDWDKLKFIVLPRPGNYIPVPQEFSDKKTWIYLGFVLCGLIIISRIL</sequence>
<gene>
    <name evidence="2" type="ORF">NU887_00925</name>
</gene>
<proteinExistence type="predicted"/>
<evidence type="ECO:0000256" key="1">
    <source>
        <dbReference type="SAM" id="Phobius"/>
    </source>
</evidence>
<keyword evidence="3" id="KW-1185">Reference proteome</keyword>
<name>A0A9X2P1K3_9BACT</name>
<dbReference type="EMBL" id="JANSUY010000001">
    <property type="protein sequence ID" value="MCR9013571.1"/>
    <property type="molecule type" value="Genomic_DNA"/>
</dbReference>
<evidence type="ECO:0008006" key="4">
    <source>
        <dbReference type="Google" id="ProtNLM"/>
    </source>
</evidence>